<sequence length="399" mass="44915">MNELMSLAENKSTIEQKRTDDNISSLLKRITSRDTYFVLFPKQLERLKQISEAIFKLANETLLEVIKRDEVESWMESRYGVVKSLWKNSQAGINIARFDFAWDQEKNFKILELNVGSSSGWAFASLIEKEASAEKIGVPLAPSSIFLATYLLNKLGSKIAIIIIDTFTEHDIMIRQIESMGGEIKVFNLSEVNFQDIINFAPTGIFWKAHTGLVDHSDMILKLANLRLPQLPSFESMFIAGDKSFLAILSDRDTTGAIPKTYVMSKNDLSKNLNFFEQHKAVLKAGDSIRGRDVILGKNFKDSWEDKLREIMNSNREWIIQELCYLQNTKDNRFEDITVFIADGVVQGFGSRISSSEVVNASHGGFGQSVVLNDATGLLICSSIILKNFNDQSEARGKG</sequence>
<proteinExistence type="predicted"/>
<comment type="caution">
    <text evidence="1">The sequence shown here is derived from an EMBL/GenBank/DDBJ whole genome shotgun (WGS) entry which is preliminary data.</text>
</comment>
<dbReference type="AlphaFoldDB" id="A0A9N9P4M7"/>
<dbReference type="EMBL" id="CAJVPY010023046">
    <property type="protein sequence ID" value="CAG8784373.1"/>
    <property type="molecule type" value="Genomic_DNA"/>
</dbReference>
<keyword evidence="2" id="KW-1185">Reference proteome</keyword>
<evidence type="ECO:0000313" key="1">
    <source>
        <dbReference type="EMBL" id="CAG8784373.1"/>
    </source>
</evidence>
<protein>
    <submittedName>
        <fullName evidence="1">6210_t:CDS:1</fullName>
    </submittedName>
</protein>
<accession>A0A9N9P4M7</accession>
<gene>
    <name evidence="1" type="ORF">DERYTH_LOCUS20090</name>
</gene>
<reference evidence="1" key="1">
    <citation type="submission" date="2021-06" db="EMBL/GenBank/DDBJ databases">
        <authorList>
            <person name="Kallberg Y."/>
            <person name="Tangrot J."/>
            <person name="Rosling A."/>
        </authorList>
    </citation>
    <scope>NUCLEOTIDE SEQUENCE</scope>
    <source>
        <strain evidence="1">MA453B</strain>
    </source>
</reference>
<feature type="non-terminal residue" evidence="1">
    <location>
        <position position="1"/>
    </location>
</feature>
<dbReference type="OrthoDB" id="2370752at2759"/>
<dbReference type="SUPFAM" id="SSF56059">
    <property type="entry name" value="Glutathione synthetase ATP-binding domain-like"/>
    <property type="match status" value="1"/>
</dbReference>
<organism evidence="1 2">
    <name type="scientific">Dentiscutata erythropus</name>
    <dbReference type="NCBI Taxonomy" id="1348616"/>
    <lineage>
        <taxon>Eukaryota</taxon>
        <taxon>Fungi</taxon>
        <taxon>Fungi incertae sedis</taxon>
        <taxon>Mucoromycota</taxon>
        <taxon>Glomeromycotina</taxon>
        <taxon>Glomeromycetes</taxon>
        <taxon>Diversisporales</taxon>
        <taxon>Gigasporaceae</taxon>
        <taxon>Dentiscutata</taxon>
    </lineage>
</organism>
<dbReference type="Proteomes" id="UP000789405">
    <property type="component" value="Unassembled WGS sequence"/>
</dbReference>
<name>A0A9N9P4M7_9GLOM</name>
<evidence type="ECO:0000313" key="2">
    <source>
        <dbReference type="Proteomes" id="UP000789405"/>
    </source>
</evidence>